<keyword evidence="2" id="KW-1185">Reference proteome</keyword>
<organism evidence="2">
    <name type="scientific">Melampsora larici-populina (strain 98AG31 / pathotype 3-4-7)</name>
    <name type="common">Poplar leaf rust fungus</name>
    <dbReference type="NCBI Taxonomy" id="747676"/>
    <lineage>
        <taxon>Eukaryota</taxon>
        <taxon>Fungi</taxon>
        <taxon>Dikarya</taxon>
        <taxon>Basidiomycota</taxon>
        <taxon>Pucciniomycotina</taxon>
        <taxon>Pucciniomycetes</taxon>
        <taxon>Pucciniales</taxon>
        <taxon>Melampsoraceae</taxon>
        <taxon>Melampsora</taxon>
    </lineage>
</organism>
<dbReference type="Proteomes" id="UP000001072">
    <property type="component" value="Unassembled WGS sequence"/>
</dbReference>
<protein>
    <submittedName>
        <fullName evidence="1">Uncharacterized protein</fullName>
    </submittedName>
</protein>
<name>F4RXQ2_MELLP</name>
<evidence type="ECO:0000313" key="1">
    <source>
        <dbReference type="EMBL" id="EGG02768.1"/>
    </source>
</evidence>
<sequence>MKGSVSDPLKTILRLLKIDESFPLFFYKPRPSQVTGLIDRITKLNDEDHSILLGLLGKELNIRLHQMSIMSRIDYKSIFLSQAQMKEFMEQGGSLNILLEIQHNLGLGVGPKVWTEMTDEEIETRARNTIFAIHGMGTTQLKPQGLWKVQQQWFGSYTMEFALNHREFSDLYNKRFARLVELSAKKMLTPLNEWIDVKDISDLRGCIPQTLSMGHVMVGLGSGISFADLWKGTFYIEKELSRLQEDPIPKAEILPWPLNLPSDLDSQFERFYNHFKVFAKTLTKD</sequence>
<dbReference type="GeneID" id="18930547"/>
<proteinExistence type="predicted"/>
<dbReference type="EMBL" id="GL883128">
    <property type="protein sequence ID" value="EGG02768.1"/>
    <property type="molecule type" value="Genomic_DNA"/>
</dbReference>
<accession>F4RXQ2</accession>
<dbReference type="OrthoDB" id="10397108at2759"/>
<reference evidence="2" key="1">
    <citation type="journal article" date="2011" name="Proc. Natl. Acad. Sci. U.S.A.">
        <title>Obligate biotrophy features unraveled by the genomic analysis of rust fungi.</title>
        <authorList>
            <person name="Duplessis S."/>
            <person name="Cuomo C.A."/>
            <person name="Lin Y.-C."/>
            <person name="Aerts A."/>
            <person name="Tisserant E."/>
            <person name="Veneault-Fourrey C."/>
            <person name="Joly D.L."/>
            <person name="Hacquard S."/>
            <person name="Amselem J."/>
            <person name="Cantarel B.L."/>
            <person name="Chiu R."/>
            <person name="Coutinho P.M."/>
            <person name="Feau N."/>
            <person name="Field M."/>
            <person name="Frey P."/>
            <person name="Gelhaye E."/>
            <person name="Goldberg J."/>
            <person name="Grabherr M.G."/>
            <person name="Kodira C.D."/>
            <person name="Kohler A."/>
            <person name="Kuees U."/>
            <person name="Lindquist E.A."/>
            <person name="Lucas S.M."/>
            <person name="Mago R."/>
            <person name="Mauceli E."/>
            <person name="Morin E."/>
            <person name="Murat C."/>
            <person name="Pangilinan J.L."/>
            <person name="Park R."/>
            <person name="Pearson M."/>
            <person name="Quesneville H."/>
            <person name="Rouhier N."/>
            <person name="Sakthikumar S."/>
            <person name="Salamov A.A."/>
            <person name="Schmutz J."/>
            <person name="Selles B."/>
            <person name="Shapiro H."/>
            <person name="Tanguay P."/>
            <person name="Tuskan G.A."/>
            <person name="Henrissat B."/>
            <person name="Van de Peer Y."/>
            <person name="Rouze P."/>
            <person name="Ellis J.G."/>
            <person name="Dodds P.N."/>
            <person name="Schein J.E."/>
            <person name="Zhong S."/>
            <person name="Hamelin R.C."/>
            <person name="Grigoriev I.V."/>
            <person name="Szabo L.J."/>
            <person name="Martin F."/>
        </authorList>
    </citation>
    <scope>NUCLEOTIDE SEQUENCE [LARGE SCALE GENOMIC DNA]</scope>
    <source>
        <strain evidence="2">98AG31 / pathotype 3-4-7</strain>
    </source>
</reference>
<dbReference type="VEuPathDB" id="FungiDB:MELLADRAFT_66054"/>
<dbReference type="AlphaFoldDB" id="F4RXQ2"/>
<dbReference type="RefSeq" id="XP_007413881.1">
    <property type="nucleotide sequence ID" value="XM_007413819.1"/>
</dbReference>
<evidence type="ECO:0000313" key="2">
    <source>
        <dbReference type="Proteomes" id="UP000001072"/>
    </source>
</evidence>
<dbReference type="KEGG" id="mlr:MELLADRAFT_66054"/>
<dbReference type="InParanoid" id="F4RXQ2"/>
<gene>
    <name evidence="1" type="ORF">MELLADRAFT_66054</name>
</gene>
<dbReference type="HOGENOM" id="CLU_976875_0_0_1"/>